<keyword evidence="5" id="KW-0949">S-adenosyl-L-methionine</keyword>
<evidence type="ECO:0000256" key="1">
    <source>
        <dbReference type="ARBA" id="ARBA00001541"/>
    </source>
</evidence>
<dbReference type="InterPro" id="IPR022641">
    <property type="entry name" value="CheR_N"/>
</dbReference>
<keyword evidence="4" id="KW-0808">Transferase</keyword>
<feature type="domain" description="CheR-type methyltransferase" evidence="6">
    <location>
        <begin position="1"/>
        <end position="267"/>
    </location>
</feature>
<dbReference type="Gene3D" id="1.10.155.10">
    <property type="entry name" value="Chemotaxis receptor methyltransferase CheR, N-terminal domain"/>
    <property type="match status" value="1"/>
</dbReference>
<dbReference type="PANTHER" id="PTHR24422:SF21">
    <property type="entry name" value="CHEMOTAXIS PROTEIN METHYLTRANSFERASE 1"/>
    <property type="match status" value="1"/>
</dbReference>
<comment type="catalytic activity">
    <reaction evidence="1">
        <text>L-glutamyl-[protein] + S-adenosyl-L-methionine = [protein]-L-glutamate 5-O-methyl ester + S-adenosyl-L-homocysteine</text>
        <dbReference type="Rhea" id="RHEA:24452"/>
        <dbReference type="Rhea" id="RHEA-COMP:10208"/>
        <dbReference type="Rhea" id="RHEA-COMP:10311"/>
        <dbReference type="ChEBI" id="CHEBI:29973"/>
        <dbReference type="ChEBI" id="CHEBI:57856"/>
        <dbReference type="ChEBI" id="CHEBI:59789"/>
        <dbReference type="ChEBI" id="CHEBI:82795"/>
        <dbReference type="EC" id="2.1.1.80"/>
    </reaction>
</comment>
<proteinExistence type="predicted"/>
<name>A0ABZ0Z0Y9_9GAMM</name>
<evidence type="ECO:0000259" key="6">
    <source>
        <dbReference type="PROSITE" id="PS50123"/>
    </source>
</evidence>
<dbReference type="InterPro" id="IPR050903">
    <property type="entry name" value="Bact_Chemotaxis_MeTrfase"/>
</dbReference>
<evidence type="ECO:0000256" key="3">
    <source>
        <dbReference type="ARBA" id="ARBA00022603"/>
    </source>
</evidence>
<keyword evidence="8" id="KW-1185">Reference proteome</keyword>
<dbReference type="PANTHER" id="PTHR24422">
    <property type="entry name" value="CHEMOTAXIS PROTEIN METHYLTRANSFERASE"/>
    <property type="match status" value="1"/>
</dbReference>
<dbReference type="InterPro" id="IPR036804">
    <property type="entry name" value="CheR_N_sf"/>
</dbReference>
<evidence type="ECO:0000256" key="4">
    <source>
        <dbReference type="ARBA" id="ARBA00022679"/>
    </source>
</evidence>
<organism evidence="7 8">
    <name type="scientific">Guyparkeria halophila</name>
    <dbReference type="NCBI Taxonomy" id="47960"/>
    <lineage>
        <taxon>Bacteria</taxon>
        <taxon>Pseudomonadati</taxon>
        <taxon>Pseudomonadota</taxon>
        <taxon>Gammaproteobacteria</taxon>
        <taxon>Chromatiales</taxon>
        <taxon>Thioalkalibacteraceae</taxon>
        <taxon>Guyparkeria</taxon>
    </lineage>
</organism>
<dbReference type="PROSITE" id="PS50123">
    <property type="entry name" value="CHER"/>
    <property type="match status" value="1"/>
</dbReference>
<dbReference type="InterPro" id="IPR022642">
    <property type="entry name" value="CheR_C"/>
</dbReference>
<gene>
    <name evidence="7" type="ORF">SR882_04085</name>
</gene>
<protein>
    <recommendedName>
        <fullName evidence="2">protein-glutamate O-methyltransferase</fullName>
        <ecNumber evidence="2">2.1.1.80</ecNumber>
    </recommendedName>
</protein>
<dbReference type="Pfam" id="PF01739">
    <property type="entry name" value="CheR"/>
    <property type="match status" value="1"/>
</dbReference>
<evidence type="ECO:0000256" key="5">
    <source>
        <dbReference type="ARBA" id="ARBA00022691"/>
    </source>
</evidence>
<dbReference type="EC" id="2.1.1.80" evidence="2"/>
<accession>A0ABZ0Z0Y9</accession>
<dbReference type="InterPro" id="IPR029063">
    <property type="entry name" value="SAM-dependent_MTases_sf"/>
</dbReference>
<evidence type="ECO:0000313" key="8">
    <source>
        <dbReference type="Proteomes" id="UP001327459"/>
    </source>
</evidence>
<dbReference type="PRINTS" id="PR00996">
    <property type="entry name" value="CHERMTFRASE"/>
</dbReference>
<dbReference type="Proteomes" id="UP001327459">
    <property type="component" value="Chromosome"/>
</dbReference>
<dbReference type="SUPFAM" id="SSF53335">
    <property type="entry name" value="S-adenosyl-L-methionine-dependent methyltransferases"/>
    <property type="match status" value="1"/>
</dbReference>
<dbReference type="EMBL" id="CP140153">
    <property type="protein sequence ID" value="WQH17092.1"/>
    <property type="molecule type" value="Genomic_DNA"/>
</dbReference>
<reference evidence="7 8" key="1">
    <citation type="submission" date="2023-11" db="EMBL/GenBank/DDBJ databases">
        <title>MicrobeMod: A computational toolkit for identifying prokaryotic methylation and restriction-modification with nanopore sequencing.</title>
        <authorList>
            <person name="Crits-Christoph A."/>
            <person name="Kang S.C."/>
            <person name="Lee H."/>
            <person name="Ostrov N."/>
        </authorList>
    </citation>
    <scope>NUCLEOTIDE SEQUENCE [LARGE SCALE GENOMIC DNA]</scope>
    <source>
        <strain evidence="7 8">ATCC 49870</strain>
    </source>
</reference>
<dbReference type="CDD" id="cd02440">
    <property type="entry name" value="AdoMet_MTases"/>
    <property type="match status" value="1"/>
</dbReference>
<evidence type="ECO:0000256" key="2">
    <source>
        <dbReference type="ARBA" id="ARBA00012534"/>
    </source>
</evidence>
<dbReference type="Pfam" id="PF03705">
    <property type="entry name" value="CheR_N"/>
    <property type="match status" value="1"/>
</dbReference>
<dbReference type="InterPro" id="IPR000780">
    <property type="entry name" value="CheR_MeTrfase"/>
</dbReference>
<evidence type="ECO:0000313" key="7">
    <source>
        <dbReference type="EMBL" id="WQH17092.1"/>
    </source>
</evidence>
<dbReference type="Gene3D" id="3.40.50.150">
    <property type="entry name" value="Vaccinia Virus protein VP39"/>
    <property type="match status" value="1"/>
</dbReference>
<keyword evidence="3" id="KW-0489">Methyltransferase</keyword>
<dbReference type="SUPFAM" id="SSF47757">
    <property type="entry name" value="Chemotaxis receptor methyltransferase CheR, N-terminal domain"/>
    <property type="match status" value="1"/>
</dbReference>
<dbReference type="SMART" id="SM00138">
    <property type="entry name" value="MeTrc"/>
    <property type="match status" value="1"/>
</dbReference>
<sequence length="267" mass="30297">MKAETFDRFCAFLEQHSGILLSRDKQYLVETRLSRVARSKGHASVEALIETLLSRRDRLLARDVVDAMTTNETLWFRDGYPFAALEKKFFPEAVAAKKSSYRIWSAACSTGQEAFSISIIAEEQRVPFNLEIVGTDISEAVVEKARQGVFDDLSLGRGLSPERKRQYFVKAGNGWKVAPQISRRTQFRVGNLLELRPESRRYDLVFCRNVLIYFSRETKAKIIDRIADTLVPGGYLILGASESLTQLSDRFTPERLPTGGTAYRLKD</sequence>
<dbReference type="RefSeq" id="WP_322522074.1">
    <property type="nucleotide sequence ID" value="NZ_CP140153.1"/>
</dbReference>